<keyword evidence="3" id="KW-1185">Reference proteome</keyword>
<dbReference type="Gene3D" id="3.40.710.10">
    <property type="entry name" value="DD-peptidase/beta-lactamase superfamily"/>
    <property type="match status" value="1"/>
</dbReference>
<gene>
    <name evidence="2" type="ORF">FRZ44_43750</name>
</gene>
<name>A0A5J6MNY7_9PROT</name>
<organism evidence="2 3">
    <name type="scientific">Hypericibacter terrae</name>
    <dbReference type="NCBI Taxonomy" id="2602015"/>
    <lineage>
        <taxon>Bacteria</taxon>
        <taxon>Pseudomonadati</taxon>
        <taxon>Pseudomonadota</taxon>
        <taxon>Alphaproteobacteria</taxon>
        <taxon>Rhodospirillales</taxon>
        <taxon>Dongiaceae</taxon>
        <taxon>Hypericibacter</taxon>
    </lineage>
</organism>
<dbReference type="RefSeq" id="WP_151179157.1">
    <property type="nucleotide sequence ID" value="NZ_CP042906.1"/>
</dbReference>
<reference evidence="2 3" key="1">
    <citation type="submission" date="2019-08" db="EMBL/GenBank/DDBJ databases">
        <title>Hyperibacter terrae gen. nov., sp. nov. and Hyperibacter viscosus sp. nov., two new members in the family Rhodospirillaceae isolated from the rhizosphere of Hypericum perforatum.</title>
        <authorList>
            <person name="Noviana Z."/>
        </authorList>
    </citation>
    <scope>NUCLEOTIDE SEQUENCE [LARGE SCALE GENOMIC DNA]</scope>
    <source>
        <strain evidence="2 3">R5913</strain>
    </source>
</reference>
<dbReference type="InterPro" id="IPR050789">
    <property type="entry name" value="Diverse_Enzym_Activities"/>
</dbReference>
<dbReference type="Pfam" id="PF00144">
    <property type="entry name" value="Beta-lactamase"/>
    <property type="match status" value="1"/>
</dbReference>
<proteinExistence type="predicted"/>
<protein>
    <recommendedName>
        <fullName evidence="1">Beta-lactamase-related domain-containing protein</fullName>
    </recommendedName>
</protein>
<dbReference type="EMBL" id="CP042906">
    <property type="protein sequence ID" value="QEX19063.1"/>
    <property type="molecule type" value="Genomic_DNA"/>
</dbReference>
<dbReference type="AlphaFoldDB" id="A0A5J6MNY7"/>
<dbReference type="SUPFAM" id="SSF56601">
    <property type="entry name" value="beta-lactamase/transpeptidase-like"/>
    <property type="match status" value="1"/>
</dbReference>
<dbReference type="KEGG" id="htq:FRZ44_43750"/>
<dbReference type="InterPro" id="IPR001466">
    <property type="entry name" value="Beta-lactam-related"/>
</dbReference>
<evidence type="ECO:0000313" key="3">
    <source>
        <dbReference type="Proteomes" id="UP000326202"/>
    </source>
</evidence>
<dbReference type="InterPro" id="IPR012338">
    <property type="entry name" value="Beta-lactam/transpept-like"/>
</dbReference>
<accession>A0A5J6MNY7</accession>
<dbReference type="OrthoDB" id="9814204at2"/>
<dbReference type="Proteomes" id="UP000326202">
    <property type="component" value="Chromosome"/>
</dbReference>
<dbReference type="PANTHER" id="PTHR43283">
    <property type="entry name" value="BETA-LACTAMASE-RELATED"/>
    <property type="match status" value="1"/>
</dbReference>
<feature type="domain" description="Beta-lactamase-related" evidence="1">
    <location>
        <begin position="60"/>
        <end position="352"/>
    </location>
</feature>
<dbReference type="PANTHER" id="PTHR43283:SF14">
    <property type="entry name" value="BLL8153 PROTEIN"/>
    <property type="match status" value="1"/>
</dbReference>
<sequence length="381" mass="42958">MEFARIMNMTPEEQPVVNRNRDRYFPTRIIKRGTGIQSLPRHSRALDLTVPFQRRTVGLEEFMEATRTAGLLILKDGRIAHESYRLGTDESSRWYSYSVGKSVVSTLIGAAIHQGHIGSVEDPVTDYLPILRGSAYDGTTIRHLLQMCSGVFWEEAYRDGQSVFARMYDAIQHQRAGGILEVMRSLPRVAEPGIKFQYKTGETHLLGEIVHAATGRRLSDYLSERIWTRFGMESDGFWCLESANGQESGGGACNFTLRDYGRFGLFILSDGIAGGERILPEGWVAEASHPRIDSPQNDYGKIEQGWPLGYGYQWWSFPKGRKSMANHGGAFTGIGIFGQFLYINPRERVVIVHWGCWPDPWIAGHERSLFALFSNAIDALR</sequence>
<evidence type="ECO:0000259" key="1">
    <source>
        <dbReference type="Pfam" id="PF00144"/>
    </source>
</evidence>
<evidence type="ECO:0000313" key="2">
    <source>
        <dbReference type="EMBL" id="QEX19063.1"/>
    </source>
</evidence>